<keyword evidence="1" id="KW-0238">DNA-binding</keyword>
<dbReference type="KEGG" id="cpre:Csp1_06950"/>
<accession>A0A2Z3YLX6</accession>
<dbReference type="PANTHER" id="PTHR46797">
    <property type="entry name" value="HTH-TYPE TRANSCRIPTIONAL REGULATOR"/>
    <property type="match status" value="1"/>
</dbReference>
<evidence type="ECO:0000313" key="4">
    <source>
        <dbReference type="Proteomes" id="UP000247696"/>
    </source>
</evidence>
<dbReference type="GO" id="GO:0005829">
    <property type="term" value="C:cytosol"/>
    <property type="evidence" value="ECO:0007669"/>
    <property type="project" value="TreeGrafter"/>
</dbReference>
<organism evidence="3 4">
    <name type="scientific">Corynebacterium provencense</name>
    <dbReference type="NCBI Taxonomy" id="1737425"/>
    <lineage>
        <taxon>Bacteria</taxon>
        <taxon>Bacillati</taxon>
        <taxon>Actinomycetota</taxon>
        <taxon>Actinomycetes</taxon>
        <taxon>Mycobacteriales</taxon>
        <taxon>Corynebacteriaceae</taxon>
        <taxon>Corynebacterium</taxon>
    </lineage>
</organism>
<proteinExistence type="predicted"/>
<dbReference type="GO" id="GO:0003677">
    <property type="term" value="F:DNA binding"/>
    <property type="evidence" value="ECO:0007669"/>
    <property type="project" value="UniProtKB-KW"/>
</dbReference>
<dbReference type="InterPro" id="IPR001387">
    <property type="entry name" value="Cro/C1-type_HTH"/>
</dbReference>
<dbReference type="Gene3D" id="1.10.260.40">
    <property type="entry name" value="lambda repressor-like DNA-binding domains"/>
    <property type="match status" value="1"/>
</dbReference>
<feature type="domain" description="HTH cro/C1-type" evidence="2">
    <location>
        <begin position="18"/>
        <end position="72"/>
    </location>
</feature>
<gene>
    <name evidence="3" type="primary">puuR_1</name>
    <name evidence="3" type="ORF">Csp1_06950</name>
</gene>
<dbReference type="Gene3D" id="2.60.120.10">
    <property type="entry name" value="Jelly Rolls"/>
    <property type="match status" value="1"/>
</dbReference>
<dbReference type="STRING" id="1737425.GCA_900049755_00599"/>
<dbReference type="SMART" id="SM00530">
    <property type="entry name" value="HTH_XRE"/>
    <property type="match status" value="1"/>
</dbReference>
<evidence type="ECO:0000313" key="3">
    <source>
        <dbReference type="EMBL" id="AWT25505.1"/>
    </source>
</evidence>
<dbReference type="SUPFAM" id="SSF51182">
    <property type="entry name" value="RmlC-like cupins"/>
    <property type="match status" value="1"/>
</dbReference>
<reference evidence="4" key="1">
    <citation type="submission" date="2017-11" db="EMBL/GenBank/DDBJ databases">
        <title>Otitis media/interna in a cat caused by the recently described species Corynebacterium provencense.</title>
        <authorList>
            <person name="Kittl S."/>
            <person name="Brodard I."/>
            <person name="Rychener L."/>
            <person name="Jores J."/>
            <person name="Roosje P."/>
            <person name="Gobeli Brawand S."/>
        </authorList>
    </citation>
    <scope>NUCLEOTIDE SEQUENCE [LARGE SCALE GENOMIC DNA]</scope>
    <source>
        <strain evidence="4">17KM38</strain>
    </source>
</reference>
<evidence type="ECO:0000256" key="1">
    <source>
        <dbReference type="ARBA" id="ARBA00023125"/>
    </source>
</evidence>
<dbReference type="InterPro" id="IPR010982">
    <property type="entry name" value="Lambda_DNA-bd_dom_sf"/>
</dbReference>
<dbReference type="PANTHER" id="PTHR46797:SF1">
    <property type="entry name" value="METHYLPHOSPHONATE SYNTHASE"/>
    <property type="match status" value="1"/>
</dbReference>
<dbReference type="InterPro" id="IPR013096">
    <property type="entry name" value="Cupin_2"/>
</dbReference>
<dbReference type="OrthoDB" id="513181at2"/>
<dbReference type="InterPro" id="IPR050807">
    <property type="entry name" value="TransReg_Diox_bact_type"/>
</dbReference>
<dbReference type="Pfam" id="PF01381">
    <property type="entry name" value="HTH_3"/>
    <property type="match status" value="1"/>
</dbReference>
<evidence type="ECO:0000259" key="2">
    <source>
        <dbReference type="PROSITE" id="PS50943"/>
    </source>
</evidence>
<protein>
    <submittedName>
        <fullName evidence="3">HTH-type transcriptional regulator PuuR</fullName>
    </submittedName>
</protein>
<keyword evidence="4" id="KW-1185">Reference proteome</keyword>
<dbReference type="Proteomes" id="UP000247696">
    <property type="component" value="Chromosome"/>
</dbReference>
<dbReference type="CDD" id="cd02209">
    <property type="entry name" value="cupin_XRE_C"/>
    <property type="match status" value="1"/>
</dbReference>
<dbReference type="RefSeq" id="WP_110481078.1">
    <property type="nucleotide sequence ID" value="NZ_CP024988.1"/>
</dbReference>
<dbReference type="InterPro" id="IPR011051">
    <property type="entry name" value="RmlC_Cupin_sf"/>
</dbReference>
<dbReference type="CDD" id="cd00093">
    <property type="entry name" value="HTH_XRE"/>
    <property type="match status" value="1"/>
</dbReference>
<dbReference type="InterPro" id="IPR014710">
    <property type="entry name" value="RmlC-like_jellyroll"/>
</dbReference>
<dbReference type="AlphaFoldDB" id="A0A2Z3YLX6"/>
<dbReference type="PROSITE" id="PS50943">
    <property type="entry name" value="HTH_CROC1"/>
    <property type="match status" value="1"/>
</dbReference>
<dbReference type="SUPFAM" id="SSF47413">
    <property type="entry name" value="lambda repressor-like DNA-binding domains"/>
    <property type="match status" value="1"/>
</dbReference>
<dbReference type="GO" id="GO:0003700">
    <property type="term" value="F:DNA-binding transcription factor activity"/>
    <property type="evidence" value="ECO:0007669"/>
    <property type="project" value="TreeGrafter"/>
</dbReference>
<dbReference type="Pfam" id="PF07883">
    <property type="entry name" value="Cupin_2"/>
    <property type="match status" value="1"/>
</dbReference>
<name>A0A2Z3YLX6_9CORY</name>
<sequence length="201" mass="21787">MAQQHRTDHLLDRVGPRLRATRTARGLTLADVSEGTGISRSTLSRLESGKRRPSLDLLLPLAELFRVSLDDLVGSPGTGDPRIDIRPLTRGGVVHLDLGGEGPVSAHKTVIPGTRRPQDRVPDMRSHPGREWIYVLAGTLRLVLDGHEYTVEPGESAEFDCTLPHWFGAGGPQAVEYLGLSSRSGERVHLNATVPDPSESA</sequence>
<dbReference type="EMBL" id="CP024988">
    <property type="protein sequence ID" value="AWT25505.1"/>
    <property type="molecule type" value="Genomic_DNA"/>
</dbReference>